<dbReference type="InterPro" id="IPR053174">
    <property type="entry name" value="LpxI"/>
</dbReference>
<dbReference type="Proteomes" id="UP001326613">
    <property type="component" value="Chromosome"/>
</dbReference>
<dbReference type="RefSeq" id="WP_323737848.1">
    <property type="nucleotide sequence ID" value="NZ_CP112932.1"/>
</dbReference>
<protein>
    <submittedName>
        <fullName evidence="3">DUF1009 domain-containing protein</fullName>
    </submittedName>
</protein>
<dbReference type="PANTHER" id="PTHR39962:SF1">
    <property type="entry name" value="LPXI FAMILY PROTEIN"/>
    <property type="match status" value="1"/>
</dbReference>
<keyword evidence="4" id="KW-1185">Reference proteome</keyword>
<dbReference type="Gene3D" id="3.40.140.80">
    <property type="match status" value="1"/>
</dbReference>
<dbReference type="Gene3D" id="3.40.50.20">
    <property type="match status" value="1"/>
</dbReference>
<reference evidence="3 4" key="1">
    <citation type="submission" date="2022-10" db="EMBL/GenBank/DDBJ databases">
        <title>Host association and intracellularity evolved multiple times independently in the Rickettsiales.</title>
        <authorList>
            <person name="Castelli M."/>
            <person name="Nardi T."/>
            <person name="Gammuto L."/>
            <person name="Bellinzona G."/>
            <person name="Sabaneyeva E."/>
            <person name="Potekhin A."/>
            <person name="Serra V."/>
            <person name="Petroni G."/>
            <person name="Sassera D."/>
        </authorList>
    </citation>
    <scope>NUCLEOTIDE SEQUENCE [LARGE SCALE GENOMIC DNA]</scope>
    <source>
        <strain evidence="3 4">Kr 154-4</strain>
    </source>
</reference>
<gene>
    <name evidence="3" type="ORF">Trichorick_00930</name>
</gene>
<evidence type="ECO:0000259" key="1">
    <source>
        <dbReference type="Pfam" id="PF06230"/>
    </source>
</evidence>
<feature type="domain" description="LpxI N-terminal" evidence="2">
    <location>
        <begin position="15"/>
        <end position="143"/>
    </location>
</feature>
<dbReference type="InterPro" id="IPR043167">
    <property type="entry name" value="LpxI_C_sf"/>
</dbReference>
<evidence type="ECO:0000259" key="2">
    <source>
        <dbReference type="Pfam" id="PF17930"/>
    </source>
</evidence>
<sequence length="287" mass="31350">MTNHYQNTDTTLSTLGIIAGRGLLPLEIAKFYTQQNGNCCIAAINNEVDVKFDPQLPYREFAIGSVGAVIDYFKQFGVKNIIFAGGVRRPNLLTIKADLIGAKLLSKILANKFLGDDSILRVVADFFEHYGFTVVSVQDIYANITNVTTENNALTTLIPSAQNLIDIEFGKKVAIALGALDVGQSVIVEDGYVLGIEAAEGTDNLIIRCASLRKKKTGAILIKMLKQNQDMRLDLPTIGPDTIKLLSNYKYSGLAIDHKTIIIDHKTTIELANNCGIFISTIDLLNV</sequence>
<feature type="domain" description="LpxI C-terminal" evidence="1">
    <location>
        <begin position="152"/>
        <end position="279"/>
    </location>
</feature>
<dbReference type="InterPro" id="IPR010415">
    <property type="entry name" value="LpxI_C"/>
</dbReference>
<name>A0ABZ0USN4_9RICK</name>
<dbReference type="PANTHER" id="PTHR39962">
    <property type="entry name" value="BLL4848 PROTEIN"/>
    <property type="match status" value="1"/>
</dbReference>
<organism evidence="3 4">
    <name type="scientific">Candidatus Trichorickettsia mobilis</name>
    <dbReference type="NCBI Taxonomy" id="1346319"/>
    <lineage>
        <taxon>Bacteria</taxon>
        <taxon>Pseudomonadati</taxon>
        <taxon>Pseudomonadota</taxon>
        <taxon>Alphaproteobacteria</taxon>
        <taxon>Rickettsiales</taxon>
        <taxon>Rickettsiaceae</taxon>
        <taxon>Rickettsieae</taxon>
        <taxon>Candidatus Trichorickettsia</taxon>
    </lineage>
</organism>
<evidence type="ECO:0000313" key="3">
    <source>
        <dbReference type="EMBL" id="WPY01037.1"/>
    </source>
</evidence>
<dbReference type="Pfam" id="PF17930">
    <property type="entry name" value="LpxI_N"/>
    <property type="match status" value="1"/>
</dbReference>
<dbReference type="InterPro" id="IPR041255">
    <property type="entry name" value="LpxI_N"/>
</dbReference>
<dbReference type="EMBL" id="CP112932">
    <property type="protein sequence ID" value="WPY01037.1"/>
    <property type="molecule type" value="Genomic_DNA"/>
</dbReference>
<accession>A0ABZ0USN4</accession>
<evidence type="ECO:0000313" key="4">
    <source>
        <dbReference type="Proteomes" id="UP001326613"/>
    </source>
</evidence>
<dbReference type="Pfam" id="PF06230">
    <property type="entry name" value="LpxI_C"/>
    <property type="match status" value="1"/>
</dbReference>
<proteinExistence type="predicted"/>